<dbReference type="AlphaFoldDB" id="A0A914Z9Z2"/>
<dbReference type="Proteomes" id="UP000887577">
    <property type="component" value="Unplaced"/>
</dbReference>
<name>A0A914Z9Z2_9BILA</name>
<dbReference type="WBParaSite" id="PSU_v2.g9139.t1">
    <property type="protein sequence ID" value="PSU_v2.g9139.t1"/>
    <property type="gene ID" value="PSU_v2.g9139"/>
</dbReference>
<protein>
    <submittedName>
        <fullName evidence="3">Uncharacterized protein</fullName>
    </submittedName>
</protein>
<evidence type="ECO:0000313" key="2">
    <source>
        <dbReference type="Proteomes" id="UP000887577"/>
    </source>
</evidence>
<sequence>MPPPLPSSSSSEEDFSSEPQVSPESAIESSPSSPEPKEELKIDIDASQQLSIISPTAPAASLTPDFIEVRAQKFSGPKDDERILDRKLPDIPSTALRKKDEDKAHPGQMYLQVRNGLREVYTGTFDDKKSS</sequence>
<evidence type="ECO:0000256" key="1">
    <source>
        <dbReference type="SAM" id="MobiDB-lite"/>
    </source>
</evidence>
<accession>A0A914Z9Z2</accession>
<keyword evidence="2" id="KW-1185">Reference proteome</keyword>
<feature type="region of interest" description="Disordered" evidence="1">
    <location>
        <begin position="1"/>
        <end position="40"/>
    </location>
</feature>
<feature type="compositionally biased region" description="Low complexity" evidence="1">
    <location>
        <begin position="17"/>
        <end position="32"/>
    </location>
</feature>
<evidence type="ECO:0000313" key="3">
    <source>
        <dbReference type="WBParaSite" id="PSU_v2.g9139.t1"/>
    </source>
</evidence>
<reference evidence="3" key="1">
    <citation type="submission" date="2022-11" db="UniProtKB">
        <authorList>
            <consortium name="WormBaseParasite"/>
        </authorList>
    </citation>
    <scope>IDENTIFICATION</scope>
</reference>
<organism evidence="2 3">
    <name type="scientific">Panagrolaimus superbus</name>
    <dbReference type="NCBI Taxonomy" id="310955"/>
    <lineage>
        <taxon>Eukaryota</taxon>
        <taxon>Metazoa</taxon>
        <taxon>Ecdysozoa</taxon>
        <taxon>Nematoda</taxon>
        <taxon>Chromadorea</taxon>
        <taxon>Rhabditida</taxon>
        <taxon>Tylenchina</taxon>
        <taxon>Panagrolaimomorpha</taxon>
        <taxon>Panagrolaimoidea</taxon>
        <taxon>Panagrolaimidae</taxon>
        <taxon>Panagrolaimus</taxon>
    </lineage>
</organism>
<proteinExistence type="predicted"/>